<name>A0A0E9S7X9_ANGAN</name>
<reference evidence="1" key="1">
    <citation type="submission" date="2014-11" db="EMBL/GenBank/DDBJ databases">
        <authorList>
            <person name="Amaro Gonzalez C."/>
        </authorList>
    </citation>
    <scope>NUCLEOTIDE SEQUENCE</scope>
</reference>
<proteinExistence type="predicted"/>
<organism evidence="1">
    <name type="scientific">Anguilla anguilla</name>
    <name type="common">European freshwater eel</name>
    <name type="synonym">Muraena anguilla</name>
    <dbReference type="NCBI Taxonomy" id="7936"/>
    <lineage>
        <taxon>Eukaryota</taxon>
        <taxon>Metazoa</taxon>
        <taxon>Chordata</taxon>
        <taxon>Craniata</taxon>
        <taxon>Vertebrata</taxon>
        <taxon>Euteleostomi</taxon>
        <taxon>Actinopterygii</taxon>
        <taxon>Neopterygii</taxon>
        <taxon>Teleostei</taxon>
        <taxon>Anguilliformes</taxon>
        <taxon>Anguillidae</taxon>
        <taxon>Anguilla</taxon>
    </lineage>
</organism>
<dbReference type="EMBL" id="GBXM01071817">
    <property type="protein sequence ID" value="JAH36760.1"/>
    <property type="molecule type" value="Transcribed_RNA"/>
</dbReference>
<dbReference type="AlphaFoldDB" id="A0A0E9S7X9"/>
<reference evidence="1" key="2">
    <citation type="journal article" date="2015" name="Fish Shellfish Immunol.">
        <title>Early steps in the European eel (Anguilla anguilla)-Vibrio vulnificus interaction in the gills: Role of the RtxA13 toxin.</title>
        <authorList>
            <person name="Callol A."/>
            <person name="Pajuelo D."/>
            <person name="Ebbesson L."/>
            <person name="Teles M."/>
            <person name="MacKenzie S."/>
            <person name="Amaro C."/>
        </authorList>
    </citation>
    <scope>NUCLEOTIDE SEQUENCE</scope>
</reference>
<sequence length="40" mass="4983">MCLFMETCNISVQLTCQHQYRKSVQMDMKQKHRKQKQLFY</sequence>
<evidence type="ECO:0000313" key="1">
    <source>
        <dbReference type="EMBL" id="JAH36760.1"/>
    </source>
</evidence>
<protein>
    <submittedName>
        <fullName evidence="1">Uncharacterized protein</fullName>
    </submittedName>
</protein>
<accession>A0A0E9S7X9</accession>